<gene>
    <name evidence="2" type="ORF">FJY75_12610</name>
</gene>
<organism evidence="2 3">
    <name type="scientific">Eiseniibacteriota bacterium</name>
    <dbReference type="NCBI Taxonomy" id="2212470"/>
    <lineage>
        <taxon>Bacteria</taxon>
        <taxon>Candidatus Eiseniibacteriota</taxon>
    </lineage>
</organism>
<protein>
    <submittedName>
        <fullName evidence="2">Type IV toxin-antitoxin system AbiEi family antitoxin domain-containing protein</fullName>
    </submittedName>
</protein>
<sequence length="266" mass="29832">MKRRLGQREAQFLAYLQLRRKRAVRTEEAAEALGLSREQARELLSRLSRSRLVARVRPGLYLAPARLPLGGAWTPDEIMALNALMRDRGARYQICGPNAFNRYGLVDQVPARIYAYNDRISGRRTIGSVELTLIRVAPARLGATESARTAEGETAVYSSRARTLIDAVYDWSRFDSLPRAYGWIRDELDAGRVDVASLIRLALRYGDVGTIRRIGVLLERRGAEEVALRRLERRLAATSSLIPWVPGLPKRGKADLRWGVVLNGPA</sequence>
<dbReference type="EMBL" id="VGIY01000444">
    <property type="protein sequence ID" value="MBM3318684.1"/>
    <property type="molecule type" value="Genomic_DNA"/>
</dbReference>
<feature type="domain" description="AbiEi antitoxin N-terminal" evidence="1">
    <location>
        <begin position="11"/>
        <end position="63"/>
    </location>
</feature>
<name>A0A937XDT2_UNCEI</name>
<evidence type="ECO:0000313" key="3">
    <source>
        <dbReference type="Proteomes" id="UP000748308"/>
    </source>
</evidence>
<evidence type="ECO:0000313" key="2">
    <source>
        <dbReference type="EMBL" id="MBM3318684.1"/>
    </source>
</evidence>
<dbReference type="InterPro" id="IPR036388">
    <property type="entry name" value="WH-like_DNA-bd_sf"/>
</dbReference>
<accession>A0A937XDT2</accession>
<comment type="caution">
    <text evidence="2">The sequence shown here is derived from an EMBL/GenBank/DDBJ whole genome shotgun (WGS) entry which is preliminary data.</text>
</comment>
<feature type="non-terminal residue" evidence="2">
    <location>
        <position position="266"/>
    </location>
</feature>
<reference evidence="2" key="1">
    <citation type="submission" date="2019-03" db="EMBL/GenBank/DDBJ databases">
        <title>Lake Tanganyika Metagenome-Assembled Genomes (MAGs).</title>
        <authorList>
            <person name="Tran P."/>
        </authorList>
    </citation>
    <scope>NUCLEOTIDE SEQUENCE</scope>
    <source>
        <strain evidence="2">M_DeepCast_400m_m2_100</strain>
    </source>
</reference>
<dbReference type="Proteomes" id="UP000748308">
    <property type="component" value="Unassembled WGS sequence"/>
</dbReference>
<dbReference type="InterPro" id="IPR025159">
    <property type="entry name" value="AbiEi_N"/>
</dbReference>
<dbReference type="Pfam" id="PF13338">
    <property type="entry name" value="AbiEi_4"/>
    <property type="match status" value="1"/>
</dbReference>
<evidence type="ECO:0000259" key="1">
    <source>
        <dbReference type="Pfam" id="PF13338"/>
    </source>
</evidence>
<dbReference type="AlphaFoldDB" id="A0A937XDT2"/>
<dbReference type="Gene3D" id="1.10.10.10">
    <property type="entry name" value="Winged helix-like DNA-binding domain superfamily/Winged helix DNA-binding domain"/>
    <property type="match status" value="1"/>
</dbReference>
<proteinExistence type="predicted"/>